<dbReference type="PANTHER" id="PTHR21089:SF1">
    <property type="entry name" value="BIFUNCTIONAL 3-DEHYDROQUINATE DEHYDRATASE_SHIKIMATE DEHYDROGENASE, CHLOROPLASTIC"/>
    <property type="match status" value="1"/>
</dbReference>
<dbReference type="Gene3D" id="3.20.20.70">
    <property type="entry name" value="Aldolase class I"/>
    <property type="match status" value="1"/>
</dbReference>
<feature type="chain" id="PRO_5040828258" description="Shikimate dehydrogenase" evidence="1">
    <location>
        <begin position="16"/>
        <end position="619"/>
    </location>
</feature>
<dbReference type="InterPro" id="IPR022893">
    <property type="entry name" value="Shikimate_DH_fam"/>
</dbReference>
<dbReference type="Gene3D" id="3.40.50.720">
    <property type="entry name" value="NAD(P)-binding Rossmann-like Domain"/>
    <property type="match status" value="1"/>
</dbReference>
<dbReference type="GO" id="GO:0009423">
    <property type="term" value="P:chorismate biosynthetic process"/>
    <property type="evidence" value="ECO:0007669"/>
    <property type="project" value="TreeGrafter"/>
</dbReference>
<dbReference type="InterPro" id="IPR001381">
    <property type="entry name" value="DHquinase_I"/>
</dbReference>
<dbReference type="Gene3D" id="3.40.50.10860">
    <property type="entry name" value="Leucine Dehydrogenase, chain A, domain 1"/>
    <property type="match status" value="1"/>
</dbReference>
<sequence>MRIITPFLILALASAFCITGQHPVADLLTGYTNIQININDQPPLPHTSYELAFLKSDLQDLTPSSSATWLLKRLLSFITSTPPSPNLTFGLNTFFTSLTSPTISSLSSSLPSICSDSDALEFRVDLLSSSSRFDLLLELQSLRVLSRFNSERSPVVKSEIGVMTDVMPIVYTVRTRNQAGTFMDDVKGVREMKELLVLGVRSGVEVLDVEAVWGEEFWGDVLDANSKSLILGSHHVPHKVITDEEAKNWAKVCEMEGRADAVKVILSCEEGGEGVDQALRCCEEQVKGRLPVVAMCLGEVGSYSRVLNKRMTPVTHPALPFVAAPGQLSAKEIMRKRVEIQPPRNYFILGRNIPYTLSPALHGRAISVTGLPDKYLKADVETLEEFVESDLFKGAAFGGTSVTIPYKQDIMKYLDEVKDEAMEIGAVNTVVVEEEGGEGGQRRLVGYNTDWVGIFNPIQQRLGKGEDVGSEYYLVVGAGGAARAAAYVGKKLGFKLLFWNRTPGKLADLVESFGGEIVDSLEGISEEQREKLRVVYSSLPAGAEFVLPEELLKEDLIMFDANYKPFNTKFLEQGQKGGCMLIRGSEMFYEQGIRQFELWFGRRAPYGEMKKLVMEACVE</sequence>
<dbReference type="GO" id="GO:0019632">
    <property type="term" value="P:shikimate metabolic process"/>
    <property type="evidence" value="ECO:0007669"/>
    <property type="project" value="TreeGrafter"/>
</dbReference>
<dbReference type="AlphaFoldDB" id="A0A9W7EXW6"/>
<keyword evidence="1" id="KW-0732">Signal</keyword>
<feature type="domain" description="SDH C-terminal" evidence="3">
    <location>
        <begin position="584"/>
        <end position="614"/>
    </location>
</feature>
<gene>
    <name evidence="4" type="ORF">TrST_g12230</name>
</gene>
<proteinExistence type="predicted"/>
<dbReference type="InterPro" id="IPR041121">
    <property type="entry name" value="SDH_C"/>
</dbReference>
<dbReference type="SUPFAM" id="SSF51569">
    <property type="entry name" value="Aldolase"/>
    <property type="match status" value="1"/>
</dbReference>
<evidence type="ECO:0000313" key="5">
    <source>
        <dbReference type="Proteomes" id="UP001165085"/>
    </source>
</evidence>
<dbReference type="Proteomes" id="UP001165085">
    <property type="component" value="Unassembled WGS sequence"/>
</dbReference>
<evidence type="ECO:0000256" key="1">
    <source>
        <dbReference type="SAM" id="SignalP"/>
    </source>
</evidence>
<evidence type="ECO:0008006" key="6">
    <source>
        <dbReference type="Google" id="ProtNLM"/>
    </source>
</evidence>
<feature type="domain" description="Shikimate dehydrogenase substrate binding N-terminal" evidence="2">
    <location>
        <begin position="348"/>
        <end position="430"/>
    </location>
</feature>
<dbReference type="GO" id="GO:0004764">
    <property type="term" value="F:shikimate 3-dehydrogenase (NADP+) activity"/>
    <property type="evidence" value="ECO:0007669"/>
    <property type="project" value="InterPro"/>
</dbReference>
<accession>A0A9W7EXW6</accession>
<comment type="caution">
    <text evidence="4">The sequence shown here is derived from an EMBL/GenBank/DDBJ whole genome shotgun (WGS) entry which is preliminary data.</text>
</comment>
<dbReference type="SUPFAM" id="SSF51735">
    <property type="entry name" value="NAD(P)-binding Rossmann-fold domains"/>
    <property type="match status" value="1"/>
</dbReference>
<evidence type="ECO:0000259" key="2">
    <source>
        <dbReference type="Pfam" id="PF08501"/>
    </source>
</evidence>
<dbReference type="EMBL" id="BRXY01000450">
    <property type="protein sequence ID" value="GMH95838.1"/>
    <property type="molecule type" value="Genomic_DNA"/>
</dbReference>
<dbReference type="CDD" id="cd00502">
    <property type="entry name" value="DHQase_I"/>
    <property type="match status" value="1"/>
</dbReference>
<organism evidence="4 5">
    <name type="scientific">Triparma strigata</name>
    <dbReference type="NCBI Taxonomy" id="1606541"/>
    <lineage>
        <taxon>Eukaryota</taxon>
        <taxon>Sar</taxon>
        <taxon>Stramenopiles</taxon>
        <taxon>Ochrophyta</taxon>
        <taxon>Bolidophyceae</taxon>
        <taxon>Parmales</taxon>
        <taxon>Triparmaceae</taxon>
        <taxon>Triparma</taxon>
    </lineage>
</organism>
<evidence type="ECO:0000259" key="3">
    <source>
        <dbReference type="Pfam" id="PF18317"/>
    </source>
</evidence>
<dbReference type="InterPro" id="IPR013708">
    <property type="entry name" value="Shikimate_DH-bd_N"/>
</dbReference>
<dbReference type="Pfam" id="PF08501">
    <property type="entry name" value="Shikimate_dh_N"/>
    <property type="match status" value="1"/>
</dbReference>
<dbReference type="GO" id="GO:0003855">
    <property type="term" value="F:3-dehydroquinate dehydratase activity"/>
    <property type="evidence" value="ECO:0007669"/>
    <property type="project" value="InterPro"/>
</dbReference>
<dbReference type="SUPFAM" id="SSF53223">
    <property type="entry name" value="Aminoacid dehydrogenase-like, N-terminal domain"/>
    <property type="match status" value="1"/>
</dbReference>
<dbReference type="Pfam" id="PF01487">
    <property type="entry name" value="DHquinase_I"/>
    <property type="match status" value="1"/>
</dbReference>
<reference evidence="5" key="1">
    <citation type="journal article" date="2023" name="Commun. Biol.">
        <title>Genome analysis of Parmales, the sister group of diatoms, reveals the evolutionary specialization of diatoms from phago-mixotrophs to photoautotrophs.</title>
        <authorList>
            <person name="Ban H."/>
            <person name="Sato S."/>
            <person name="Yoshikawa S."/>
            <person name="Yamada K."/>
            <person name="Nakamura Y."/>
            <person name="Ichinomiya M."/>
            <person name="Sato N."/>
            <person name="Blanc-Mathieu R."/>
            <person name="Endo H."/>
            <person name="Kuwata A."/>
            <person name="Ogata H."/>
        </authorList>
    </citation>
    <scope>NUCLEOTIDE SEQUENCE [LARGE SCALE GENOMIC DNA]</scope>
    <source>
        <strain evidence="5">NIES 3701</strain>
    </source>
</reference>
<dbReference type="Pfam" id="PF18317">
    <property type="entry name" value="SDH_C"/>
    <property type="match status" value="1"/>
</dbReference>
<dbReference type="InterPro" id="IPR036291">
    <property type="entry name" value="NAD(P)-bd_dom_sf"/>
</dbReference>
<feature type="signal peptide" evidence="1">
    <location>
        <begin position="1"/>
        <end position="15"/>
    </location>
</feature>
<name>A0A9W7EXW6_9STRA</name>
<evidence type="ECO:0000313" key="4">
    <source>
        <dbReference type="EMBL" id="GMH95838.1"/>
    </source>
</evidence>
<protein>
    <recommendedName>
        <fullName evidence="6">Shikimate dehydrogenase</fullName>
    </recommendedName>
</protein>
<dbReference type="InterPro" id="IPR046346">
    <property type="entry name" value="Aminoacid_DH-like_N_sf"/>
</dbReference>
<dbReference type="OrthoDB" id="197068at2759"/>
<dbReference type="InterPro" id="IPR013785">
    <property type="entry name" value="Aldolase_TIM"/>
</dbReference>
<keyword evidence="5" id="KW-1185">Reference proteome</keyword>
<dbReference type="PANTHER" id="PTHR21089">
    <property type="entry name" value="SHIKIMATE DEHYDROGENASE"/>
    <property type="match status" value="1"/>
</dbReference>